<feature type="chain" id="PRO_5045169335" evidence="1">
    <location>
        <begin position="23"/>
        <end position="141"/>
    </location>
</feature>
<accession>A0ABS9V0E0</accession>
<proteinExistence type="predicted"/>
<evidence type="ECO:0000259" key="2">
    <source>
        <dbReference type="Pfam" id="PF13648"/>
    </source>
</evidence>
<feature type="domain" description="Lipocalin-like" evidence="2">
    <location>
        <begin position="36"/>
        <end position="118"/>
    </location>
</feature>
<evidence type="ECO:0000313" key="4">
    <source>
        <dbReference type="Proteomes" id="UP001165489"/>
    </source>
</evidence>
<sequence>MKNLLGIILIIWALAALSTACGKEDEPEVNFATLVIGRWYTVQEFDRNGVEMAQDECERQSIIEFTTSMDYIVTPVGTYYDANDQPYCAPVTATPFMLTYAINGNKITNDFGEGTIERISNDKIILRSEEPFSHLILERVK</sequence>
<name>A0ABS9V0E0_9BACT</name>
<organism evidence="3 4">
    <name type="scientific">Belliella filtrata</name>
    <dbReference type="NCBI Taxonomy" id="2923435"/>
    <lineage>
        <taxon>Bacteria</taxon>
        <taxon>Pseudomonadati</taxon>
        <taxon>Bacteroidota</taxon>
        <taxon>Cytophagia</taxon>
        <taxon>Cytophagales</taxon>
        <taxon>Cyclobacteriaceae</taxon>
        <taxon>Belliella</taxon>
    </lineage>
</organism>
<dbReference type="PROSITE" id="PS51257">
    <property type="entry name" value="PROKAR_LIPOPROTEIN"/>
    <property type="match status" value="1"/>
</dbReference>
<dbReference type="InterPro" id="IPR024311">
    <property type="entry name" value="Lipocalin-like"/>
</dbReference>
<dbReference type="Pfam" id="PF13648">
    <property type="entry name" value="Lipocalin_4"/>
    <property type="match status" value="1"/>
</dbReference>
<evidence type="ECO:0000313" key="3">
    <source>
        <dbReference type="EMBL" id="MCH7409478.1"/>
    </source>
</evidence>
<dbReference type="EMBL" id="JAKZGP010000018">
    <property type="protein sequence ID" value="MCH7409478.1"/>
    <property type="molecule type" value="Genomic_DNA"/>
</dbReference>
<evidence type="ECO:0000256" key="1">
    <source>
        <dbReference type="SAM" id="SignalP"/>
    </source>
</evidence>
<dbReference type="RefSeq" id="WP_241347824.1">
    <property type="nucleotide sequence ID" value="NZ_JAKZGP010000018.1"/>
</dbReference>
<reference evidence="3" key="1">
    <citation type="submission" date="2022-03" db="EMBL/GenBank/DDBJ databases">
        <title>De novo assembled genomes of Belliella spp. (Cyclobacteriaceae) strains.</title>
        <authorList>
            <person name="Szabo A."/>
            <person name="Korponai K."/>
            <person name="Felfoldi T."/>
        </authorList>
    </citation>
    <scope>NUCLEOTIDE SEQUENCE</scope>
    <source>
        <strain evidence="3">DSM 111904</strain>
    </source>
</reference>
<protein>
    <submittedName>
        <fullName evidence="3">Lipocalin family protein</fullName>
    </submittedName>
</protein>
<dbReference type="Proteomes" id="UP001165489">
    <property type="component" value="Unassembled WGS sequence"/>
</dbReference>
<keyword evidence="1" id="KW-0732">Signal</keyword>
<feature type="signal peptide" evidence="1">
    <location>
        <begin position="1"/>
        <end position="22"/>
    </location>
</feature>
<gene>
    <name evidence="3" type="ORF">MM239_08735</name>
</gene>
<keyword evidence="4" id="KW-1185">Reference proteome</keyword>
<comment type="caution">
    <text evidence="3">The sequence shown here is derived from an EMBL/GenBank/DDBJ whole genome shotgun (WGS) entry which is preliminary data.</text>
</comment>